<name>A0A5J6V704_9MICO</name>
<sequence length="106" mass="11745">MQDQARRQLAARETQIRAQMEALLAPDAELTTAALARCLGESEAIIVEQQTAGTAHTALQEELEQVQRAQQRMAQGRYGVCEVCGTAIPEDRLEVRPWSTRCVQHG</sequence>
<keyword evidence="1" id="KW-0479">Metal-binding</keyword>
<evidence type="ECO:0000256" key="3">
    <source>
        <dbReference type="ARBA" id="ARBA00022833"/>
    </source>
</evidence>
<dbReference type="AlphaFoldDB" id="A0A5J6V704"/>
<dbReference type="Proteomes" id="UP000326546">
    <property type="component" value="Chromosome"/>
</dbReference>
<dbReference type="OrthoDB" id="1121111at2"/>
<protein>
    <recommendedName>
        <fullName evidence="5">Zinc finger DksA/TraR C4-type domain-containing protein</fullName>
    </recommendedName>
</protein>
<evidence type="ECO:0000259" key="5">
    <source>
        <dbReference type="Pfam" id="PF01258"/>
    </source>
</evidence>
<keyword evidence="2" id="KW-0863">Zinc-finger</keyword>
<dbReference type="Pfam" id="PF01258">
    <property type="entry name" value="zf-dskA_traR"/>
    <property type="match status" value="1"/>
</dbReference>
<evidence type="ECO:0000256" key="4">
    <source>
        <dbReference type="PROSITE-ProRule" id="PRU00510"/>
    </source>
</evidence>
<evidence type="ECO:0000313" key="7">
    <source>
        <dbReference type="Proteomes" id="UP000326546"/>
    </source>
</evidence>
<dbReference type="GO" id="GO:0008270">
    <property type="term" value="F:zinc ion binding"/>
    <property type="evidence" value="ECO:0007669"/>
    <property type="project" value="UniProtKB-KW"/>
</dbReference>
<dbReference type="PROSITE" id="PS51128">
    <property type="entry name" value="ZF_DKSA_2"/>
    <property type="match status" value="1"/>
</dbReference>
<dbReference type="Gene3D" id="1.20.120.910">
    <property type="entry name" value="DksA, coiled-coil domain"/>
    <property type="match status" value="1"/>
</dbReference>
<proteinExistence type="predicted"/>
<dbReference type="EMBL" id="CP044427">
    <property type="protein sequence ID" value="QFG69387.1"/>
    <property type="molecule type" value="Genomic_DNA"/>
</dbReference>
<keyword evidence="7" id="KW-1185">Reference proteome</keyword>
<evidence type="ECO:0000256" key="2">
    <source>
        <dbReference type="ARBA" id="ARBA00022771"/>
    </source>
</evidence>
<evidence type="ECO:0000313" key="6">
    <source>
        <dbReference type="EMBL" id="QFG69387.1"/>
    </source>
</evidence>
<dbReference type="PANTHER" id="PTHR33823">
    <property type="entry name" value="RNA POLYMERASE-BINDING TRANSCRIPTION FACTOR DKSA-RELATED"/>
    <property type="match status" value="1"/>
</dbReference>
<gene>
    <name evidence="6" type="ORF">FY030_12320</name>
</gene>
<feature type="domain" description="Zinc finger DksA/TraR C4-type" evidence="5">
    <location>
        <begin position="76"/>
        <end position="103"/>
    </location>
</feature>
<evidence type="ECO:0000256" key="1">
    <source>
        <dbReference type="ARBA" id="ARBA00022723"/>
    </source>
</evidence>
<keyword evidence="3" id="KW-0862">Zinc</keyword>
<dbReference type="InterPro" id="IPR000962">
    <property type="entry name" value="Znf_DskA_TraR"/>
</dbReference>
<dbReference type="KEGG" id="serw:FY030_12320"/>
<dbReference type="SUPFAM" id="SSF57716">
    <property type="entry name" value="Glucocorticoid receptor-like (DNA-binding domain)"/>
    <property type="match status" value="1"/>
</dbReference>
<dbReference type="PANTHER" id="PTHR33823:SF4">
    <property type="entry name" value="GENERAL STRESS PROTEIN 16O"/>
    <property type="match status" value="1"/>
</dbReference>
<organism evidence="6 7">
    <name type="scientific">Ornithinimicrobium pratense</name>
    <dbReference type="NCBI Taxonomy" id="2593973"/>
    <lineage>
        <taxon>Bacteria</taxon>
        <taxon>Bacillati</taxon>
        <taxon>Actinomycetota</taxon>
        <taxon>Actinomycetes</taxon>
        <taxon>Micrococcales</taxon>
        <taxon>Ornithinimicrobiaceae</taxon>
        <taxon>Ornithinimicrobium</taxon>
    </lineage>
</organism>
<reference evidence="6 7" key="1">
    <citation type="submission" date="2019-09" db="EMBL/GenBank/DDBJ databases">
        <title>Serinicoccus pratensis sp. nov., isolated from meadow soil.</title>
        <authorList>
            <person name="Zhang W."/>
        </authorList>
    </citation>
    <scope>NUCLEOTIDE SEQUENCE [LARGE SCALE GENOMIC DNA]</scope>
    <source>
        <strain evidence="6 7">W204</strain>
    </source>
</reference>
<dbReference type="RefSeq" id="WP_158061761.1">
    <property type="nucleotide sequence ID" value="NZ_CP044427.1"/>
</dbReference>
<accession>A0A5J6V704</accession>
<feature type="zinc finger region" description="dksA C4-type" evidence="4">
    <location>
        <begin position="81"/>
        <end position="105"/>
    </location>
</feature>